<dbReference type="InterPro" id="IPR006578">
    <property type="entry name" value="MADF-dom"/>
</dbReference>
<accession>A0A0N4XRY0</accession>
<name>A0A0N4XRY0_NIPBR</name>
<evidence type="ECO:0000313" key="2">
    <source>
        <dbReference type="EMBL" id="VDL68874.1"/>
    </source>
</evidence>
<reference evidence="2 3" key="2">
    <citation type="submission" date="2018-11" db="EMBL/GenBank/DDBJ databases">
        <authorList>
            <consortium name="Pathogen Informatics"/>
        </authorList>
    </citation>
    <scope>NUCLEOTIDE SEQUENCE [LARGE SCALE GENOMIC DNA]</scope>
</reference>
<evidence type="ECO:0000313" key="4">
    <source>
        <dbReference type="WBParaSite" id="NBR_0000528201-mRNA-1"/>
    </source>
</evidence>
<gene>
    <name evidence="2" type="ORF">NBR_LOCUS5285</name>
</gene>
<dbReference type="Proteomes" id="UP000271162">
    <property type="component" value="Unassembled WGS sequence"/>
</dbReference>
<dbReference type="Pfam" id="PF10545">
    <property type="entry name" value="MADF_DNA_bdg"/>
    <property type="match status" value="1"/>
</dbReference>
<evidence type="ECO:0000259" key="1">
    <source>
        <dbReference type="Pfam" id="PF10545"/>
    </source>
</evidence>
<dbReference type="WBParaSite" id="NBR_0000528201-mRNA-1">
    <property type="protein sequence ID" value="NBR_0000528201-mRNA-1"/>
    <property type="gene ID" value="NBR_0000528201"/>
</dbReference>
<dbReference type="AlphaFoldDB" id="A0A0N4XRY0"/>
<feature type="domain" description="MADF" evidence="1">
    <location>
        <begin position="22"/>
        <end position="62"/>
    </location>
</feature>
<evidence type="ECO:0000313" key="3">
    <source>
        <dbReference type="Proteomes" id="UP000271162"/>
    </source>
</evidence>
<protein>
    <submittedName>
        <fullName evidence="4">MADF domain-containing protein</fullName>
    </submittedName>
</protein>
<reference evidence="4" key="1">
    <citation type="submission" date="2017-02" db="UniProtKB">
        <authorList>
            <consortium name="WormBaseParasite"/>
        </authorList>
    </citation>
    <scope>IDENTIFICATION</scope>
</reference>
<sequence length="67" mass="7997">MVGKMDPVERTSMGMDERFSVIDLVRSFPELWDERHLFKDQGKKTQAWSVIKAELEEQYQKQFLGIY</sequence>
<keyword evidence="3" id="KW-1185">Reference proteome</keyword>
<dbReference type="EMBL" id="UYSL01012238">
    <property type="protein sequence ID" value="VDL68874.1"/>
    <property type="molecule type" value="Genomic_DNA"/>
</dbReference>
<proteinExistence type="predicted"/>
<organism evidence="4">
    <name type="scientific">Nippostrongylus brasiliensis</name>
    <name type="common">Rat hookworm</name>
    <dbReference type="NCBI Taxonomy" id="27835"/>
    <lineage>
        <taxon>Eukaryota</taxon>
        <taxon>Metazoa</taxon>
        <taxon>Ecdysozoa</taxon>
        <taxon>Nematoda</taxon>
        <taxon>Chromadorea</taxon>
        <taxon>Rhabditida</taxon>
        <taxon>Rhabditina</taxon>
        <taxon>Rhabditomorpha</taxon>
        <taxon>Strongyloidea</taxon>
        <taxon>Heligmosomidae</taxon>
        <taxon>Nippostrongylus</taxon>
    </lineage>
</organism>